<protein>
    <submittedName>
        <fullName evidence="5">Histidine phosphatase family protein</fullName>
    </submittedName>
</protein>
<dbReference type="Proteomes" id="UP000558113">
    <property type="component" value="Unassembled WGS sequence"/>
</dbReference>
<dbReference type="PANTHER" id="PTHR48100:SF1">
    <property type="entry name" value="HISTIDINE PHOSPHATASE FAMILY PROTEIN-RELATED"/>
    <property type="match status" value="1"/>
</dbReference>
<dbReference type="PANTHER" id="PTHR48100">
    <property type="entry name" value="BROAD-SPECIFICITY PHOSPHATASE YOR283W-RELATED"/>
    <property type="match status" value="1"/>
</dbReference>
<organism evidence="5 6">
    <name type="scientific">Paenibacillus sacheonensis</name>
    <dbReference type="NCBI Taxonomy" id="742054"/>
    <lineage>
        <taxon>Bacteria</taxon>
        <taxon>Bacillati</taxon>
        <taxon>Bacillota</taxon>
        <taxon>Bacilli</taxon>
        <taxon>Bacillales</taxon>
        <taxon>Paenibacillaceae</taxon>
        <taxon>Paenibacillus</taxon>
    </lineage>
</organism>
<feature type="active site" description="Tele-phosphohistidine intermediate" evidence="3">
    <location>
        <position position="12"/>
    </location>
</feature>
<evidence type="ECO:0000313" key="5">
    <source>
        <dbReference type="EMBL" id="NBC69535.1"/>
    </source>
</evidence>
<feature type="binding site" evidence="4">
    <location>
        <position position="61"/>
    </location>
    <ligand>
        <name>substrate</name>
    </ligand>
</feature>
<feature type="binding site" evidence="4">
    <location>
        <begin position="11"/>
        <end position="18"/>
    </location>
    <ligand>
        <name>substrate</name>
    </ligand>
</feature>
<dbReference type="InterPro" id="IPR013078">
    <property type="entry name" value="His_Pase_superF_clade-1"/>
</dbReference>
<dbReference type="AlphaFoldDB" id="A0A7X4YNE9"/>
<dbReference type="InterPro" id="IPR050275">
    <property type="entry name" value="PGM_Phosphatase"/>
</dbReference>
<dbReference type="Pfam" id="PF00300">
    <property type="entry name" value="His_Phos_1"/>
    <property type="match status" value="1"/>
</dbReference>
<keyword evidence="2" id="KW-0413">Isomerase</keyword>
<dbReference type="RefSeq" id="WP_161697512.1">
    <property type="nucleotide sequence ID" value="NZ_JAAAMU010000005.1"/>
</dbReference>
<evidence type="ECO:0000256" key="2">
    <source>
        <dbReference type="ARBA" id="ARBA00023235"/>
    </source>
</evidence>
<sequence>MQEPTLVYLVRHGQTEWNTQRRFQGHEDSPLTELGVKQASWLGESMRSITIDVIYSSTSPRARRTAEIIGSDRSIPLHTSDGFKEIRLGLWEGMNQDEAKSLHPVQFHHFWNDPEAFQVQDAEAFQDVSERAVARLRQIVEEHAGKAILIVAHTVVVKLLMAYFENRALKDLWNPPYIHPTCLSKIEIRQDGHAILLHGDISHYKEETVEN</sequence>
<keyword evidence="6" id="KW-1185">Reference proteome</keyword>
<proteinExistence type="predicted"/>
<dbReference type="CDD" id="cd07067">
    <property type="entry name" value="HP_PGM_like"/>
    <property type="match status" value="1"/>
</dbReference>
<dbReference type="PIRSF" id="PIRSF000709">
    <property type="entry name" value="6PFK_2-Ptase"/>
    <property type="match status" value="1"/>
</dbReference>
<dbReference type="SUPFAM" id="SSF53254">
    <property type="entry name" value="Phosphoglycerate mutase-like"/>
    <property type="match status" value="1"/>
</dbReference>
<dbReference type="GO" id="GO:0016791">
    <property type="term" value="F:phosphatase activity"/>
    <property type="evidence" value="ECO:0007669"/>
    <property type="project" value="TreeGrafter"/>
</dbReference>
<evidence type="ECO:0000256" key="3">
    <source>
        <dbReference type="PIRSR" id="PIRSR613078-1"/>
    </source>
</evidence>
<dbReference type="InterPro" id="IPR001345">
    <property type="entry name" value="PG/BPGM_mutase_AS"/>
</dbReference>
<name>A0A7X4YNE9_9BACL</name>
<dbReference type="InterPro" id="IPR029033">
    <property type="entry name" value="His_PPase_superfam"/>
</dbReference>
<accession>A0A7X4YNE9</accession>
<comment type="caution">
    <text evidence="5">The sequence shown here is derived from an EMBL/GenBank/DDBJ whole genome shotgun (WGS) entry which is preliminary data.</text>
</comment>
<dbReference type="OrthoDB" id="9782128at2"/>
<dbReference type="SMART" id="SM00855">
    <property type="entry name" value="PGAM"/>
    <property type="match status" value="1"/>
</dbReference>
<dbReference type="PROSITE" id="PS00175">
    <property type="entry name" value="PG_MUTASE"/>
    <property type="match status" value="1"/>
</dbReference>
<keyword evidence="1" id="KW-0324">Glycolysis</keyword>
<evidence type="ECO:0000256" key="1">
    <source>
        <dbReference type="ARBA" id="ARBA00023152"/>
    </source>
</evidence>
<reference evidence="5 6" key="1">
    <citation type="submission" date="2020-01" db="EMBL/GenBank/DDBJ databases">
        <title>Paenibacillus soybeanensis sp. nov. isolated from the nodules of soybean (Glycine max(L.) Merr).</title>
        <authorList>
            <person name="Wang H."/>
        </authorList>
    </citation>
    <scope>NUCLEOTIDE SEQUENCE [LARGE SCALE GENOMIC DNA]</scope>
    <source>
        <strain evidence="5 6">DSM 23054</strain>
    </source>
</reference>
<evidence type="ECO:0000313" key="6">
    <source>
        <dbReference type="Proteomes" id="UP000558113"/>
    </source>
</evidence>
<feature type="active site" description="Proton donor/acceptor" evidence="3">
    <location>
        <position position="85"/>
    </location>
</feature>
<gene>
    <name evidence="5" type="ORF">GT003_11075</name>
</gene>
<dbReference type="GO" id="GO:0005737">
    <property type="term" value="C:cytoplasm"/>
    <property type="evidence" value="ECO:0007669"/>
    <property type="project" value="TreeGrafter"/>
</dbReference>
<evidence type="ECO:0000256" key="4">
    <source>
        <dbReference type="PIRSR" id="PIRSR613078-2"/>
    </source>
</evidence>
<dbReference type="EMBL" id="JAAAMU010000005">
    <property type="protein sequence ID" value="NBC69535.1"/>
    <property type="molecule type" value="Genomic_DNA"/>
</dbReference>
<dbReference type="Gene3D" id="3.40.50.1240">
    <property type="entry name" value="Phosphoglycerate mutase-like"/>
    <property type="match status" value="1"/>
</dbReference>